<reference evidence="2 3" key="1">
    <citation type="submission" date="2019-02" db="EMBL/GenBank/DDBJ databases">
        <title>Prokaryotic population dynamics and viral predation in marine succession experiment using metagenomics: the confinement effect.</title>
        <authorList>
            <person name="Haro-Moreno J.M."/>
            <person name="Rodriguez-Valera F."/>
            <person name="Lopez-Perez M."/>
        </authorList>
    </citation>
    <scope>NUCLEOTIDE SEQUENCE [LARGE SCALE GENOMIC DNA]</scope>
    <source>
        <strain evidence="2">MED-G169</strain>
    </source>
</reference>
<dbReference type="AlphaFoldDB" id="A0A520LNY8"/>
<dbReference type="EMBL" id="SHBO01000004">
    <property type="protein sequence ID" value="RZO08434.1"/>
    <property type="molecule type" value="Genomic_DNA"/>
</dbReference>
<protein>
    <recommendedName>
        <fullName evidence="4">DUF4136 domain-containing protein</fullName>
    </recommendedName>
</protein>
<dbReference type="PROSITE" id="PS51257">
    <property type="entry name" value="PROKAR_LIPOPROTEIN"/>
    <property type="match status" value="1"/>
</dbReference>
<gene>
    <name evidence="2" type="ORF">EVB02_00580</name>
</gene>
<feature type="signal peptide" evidence="1">
    <location>
        <begin position="1"/>
        <end position="23"/>
    </location>
</feature>
<organism evidence="2 3">
    <name type="scientific">SAR92 clade bacterium</name>
    <dbReference type="NCBI Taxonomy" id="2315479"/>
    <lineage>
        <taxon>Bacteria</taxon>
        <taxon>Pseudomonadati</taxon>
        <taxon>Pseudomonadota</taxon>
        <taxon>Gammaproteobacteria</taxon>
        <taxon>Cellvibrionales</taxon>
        <taxon>Porticoccaceae</taxon>
        <taxon>SAR92 clade</taxon>
    </lineage>
</organism>
<evidence type="ECO:0000313" key="2">
    <source>
        <dbReference type="EMBL" id="RZO08434.1"/>
    </source>
</evidence>
<evidence type="ECO:0008006" key="4">
    <source>
        <dbReference type="Google" id="ProtNLM"/>
    </source>
</evidence>
<evidence type="ECO:0000313" key="3">
    <source>
        <dbReference type="Proteomes" id="UP000318148"/>
    </source>
</evidence>
<accession>A0A520LNY8</accession>
<dbReference type="Proteomes" id="UP000318148">
    <property type="component" value="Unassembled WGS sequence"/>
</dbReference>
<comment type="caution">
    <text evidence="2">The sequence shown here is derived from an EMBL/GenBank/DDBJ whole genome shotgun (WGS) entry which is preliminary data.</text>
</comment>
<keyword evidence="1" id="KW-0732">Signal</keyword>
<name>A0A520LNY8_9GAMM</name>
<sequence>MIKNCKSLLFSICSGLMILSGCSAVTTIDEFRPTNQAIQINDSEKVVILGRRDAGHYETDSEFIDCVANRINSADIRVVAEQEFIDSIYPWFEPRTAPKGLPRLKRLMQEKSVRVKVDEQSIRYLVWLDGSTETMGQGGSISCAVGPAGGGCFGFAQWDKLSTYDATIWDLVDLTEKGRLRVDSEGTSYLIGAVAPIPLLTPVKSDACSSLGNQLREFFTVD</sequence>
<feature type="chain" id="PRO_5021718548" description="DUF4136 domain-containing protein" evidence="1">
    <location>
        <begin position="24"/>
        <end position="222"/>
    </location>
</feature>
<proteinExistence type="predicted"/>
<evidence type="ECO:0000256" key="1">
    <source>
        <dbReference type="SAM" id="SignalP"/>
    </source>
</evidence>